<dbReference type="PANTHER" id="PTHR11135:SF1">
    <property type="entry name" value="PROTEIN YHCC"/>
    <property type="match status" value="1"/>
</dbReference>
<dbReference type="InterPro" id="IPR006638">
    <property type="entry name" value="Elp3/MiaA/NifB-like_rSAM"/>
</dbReference>
<keyword evidence="4" id="KW-0479">Metal-binding</keyword>
<dbReference type="InterPro" id="IPR039661">
    <property type="entry name" value="ELP3"/>
</dbReference>
<dbReference type="SFLD" id="SFLDS00029">
    <property type="entry name" value="Radical_SAM"/>
    <property type="match status" value="1"/>
</dbReference>
<comment type="cofactor">
    <cofactor evidence="1">
        <name>[4Fe-4S] cluster</name>
        <dbReference type="ChEBI" id="CHEBI:49883"/>
    </cofactor>
</comment>
<dbReference type="InterPro" id="IPR058240">
    <property type="entry name" value="rSAM_sf"/>
</dbReference>
<dbReference type="PANTHER" id="PTHR11135">
    <property type="entry name" value="HISTONE ACETYLTRANSFERASE-RELATED"/>
    <property type="match status" value="1"/>
</dbReference>
<keyword evidence="9" id="KW-1185">Reference proteome</keyword>
<evidence type="ECO:0000256" key="6">
    <source>
        <dbReference type="ARBA" id="ARBA00023014"/>
    </source>
</evidence>
<dbReference type="NCBIfam" id="TIGR01212">
    <property type="entry name" value="TIGR01212 family radical SAM protein"/>
    <property type="match status" value="1"/>
</dbReference>
<dbReference type="InterPro" id="IPR007197">
    <property type="entry name" value="rSAM"/>
</dbReference>
<dbReference type="InterPro" id="IPR023404">
    <property type="entry name" value="rSAM_horseshoe"/>
</dbReference>
<dbReference type="InterPro" id="IPR005911">
    <property type="entry name" value="YhcC-like"/>
</dbReference>
<dbReference type="AlphaFoldDB" id="A0AA42B8U1"/>
<evidence type="ECO:0000256" key="2">
    <source>
        <dbReference type="ARBA" id="ARBA00022485"/>
    </source>
</evidence>
<gene>
    <name evidence="8" type="ORF">NAF29_17260</name>
</gene>
<dbReference type="Gene3D" id="3.80.30.20">
    <property type="entry name" value="tm_1862 like domain"/>
    <property type="match status" value="1"/>
</dbReference>
<dbReference type="EMBL" id="JAMQGP010000010">
    <property type="protein sequence ID" value="MCM2681400.1"/>
    <property type="molecule type" value="Genomic_DNA"/>
</dbReference>
<dbReference type="GO" id="GO:0046872">
    <property type="term" value="F:metal ion binding"/>
    <property type="evidence" value="ECO:0007669"/>
    <property type="project" value="UniProtKB-KW"/>
</dbReference>
<feature type="domain" description="Radical SAM core" evidence="7">
    <location>
        <begin position="17"/>
        <end position="255"/>
    </location>
</feature>
<dbReference type="InterPro" id="IPR032432">
    <property type="entry name" value="Radical_SAM_C"/>
</dbReference>
<keyword evidence="5" id="KW-0408">Iron</keyword>
<keyword evidence="3" id="KW-0949">S-adenosyl-L-methionine</keyword>
<accession>A0AA42B8U1</accession>
<proteinExistence type="predicted"/>
<reference evidence="8 9" key="1">
    <citation type="journal article" date="2013" name="Antonie Van Leeuwenhoek">
        <title>Echinimonas agarilytica gen. nov., sp. nov., a new gammaproteobacterium isolated from the sea urchin Strongylocentrotus intermedius.</title>
        <authorList>
            <person name="Nedashkovskaya O.I."/>
            <person name="Stenkova A.M."/>
            <person name="Zhukova N.V."/>
            <person name="Van Trappen S."/>
            <person name="Lee J.S."/>
            <person name="Kim S.B."/>
        </authorList>
    </citation>
    <scope>NUCLEOTIDE SEQUENCE [LARGE SCALE GENOMIC DNA]</scope>
    <source>
        <strain evidence="8 9">KMM 6351</strain>
    </source>
</reference>
<name>A0AA42B8U1_9GAMM</name>
<dbReference type="PROSITE" id="PS51918">
    <property type="entry name" value="RADICAL_SAM"/>
    <property type="match status" value="1"/>
</dbReference>
<evidence type="ECO:0000256" key="3">
    <source>
        <dbReference type="ARBA" id="ARBA00022691"/>
    </source>
</evidence>
<evidence type="ECO:0000256" key="1">
    <source>
        <dbReference type="ARBA" id="ARBA00001966"/>
    </source>
</evidence>
<sequence>MQSNLYYNTFSNYLKQHWGRKIRKLSLHGDFTCPNRDGSIGKGGCTFCNVSSFVDTTAKRQTISEQIVTRRHELTRKTDGYLAYFQAYTSTYAEVSRLKALYDDALKQPGIIGLAVGTRPDCVPDEVLKLLADYQHQGQEIWLELGLQTAHDQTLKRINRGHTFADYCKTITRAQHYGIKVCTHLIVGLPGELREESLATLANVLDCGVDGLKIHPLHVVDGSIMAKAWHANRLKTLSLDEYVDTATTMIQMTPSDVIFHRISAHARPPTLIAPQWCSQKWTAPHAILQRLKETGHQGALTGRPYTLNSSSHTNNFLGSAKLNAGRAV</sequence>
<keyword evidence="6" id="KW-0411">Iron-sulfur</keyword>
<evidence type="ECO:0000256" key="5">
    <source>
        <dbReference type="ARBA" id="ARBA00023004"/>
    </source>
</evidence>
<dbReference type="SFLD" id="SFLDG01091">
    <property type="entry name" value="uncharacterized_CHP01210-like"/>
    <property type="match status" value="1"/>
</dbReference>
<dbReference type="SUPFAM" id="SSF102114">
    <property type="entry name" value="Radical SAM enzymes"/>
    <property type="match status" value="1"/>
</dbReference>
<dbReference type="Pfam" id="PF16199">
    <property type="entry name" value="Radical_SAM_C"/>
    <property type="match status" value="1"/>
</dbReference>
<dbReference type="Proteomes" id="UP001165393">
    <property type="component" value="Unassembled WGS sequence"/>
</dbReference>
<dbReference type="CDD" id="cd01335">
    <property type="entry name" value="Radical_SAM"/>
    <property type="match status" value="1"/>
</dbReference>
<dbReference type="Pfam" id="PF04055">
    <property type="entry name" value="Radical_SAM"/>
    <property type="match status" value="1"/>
</dbReference>
<keyword evidence="2" id="KW-0004">4Fe-4S</keyword>
<protein>
    <submittedName>
        <fullName evidence="8">TIGR01212 family radical SAM protein</fullName>
    </submittedName>
</protein>
<dbReference type="SFLD" id="SFLDG01086">
    <property type="entry name" value="elongater_protein-like"/>
    <property type="match status" value="1"/>
</dbReference>
<evidence type="ECO:0000256" key="4">
    <source>
        <dbReference type="ARBA" id="ARBA00022723"/>
    </source>
</evidence>
<dbReference type="GO" id="GO:0051539">
    <property type="term" value="F:4 iron, 4 sulfur cluster binding"/>
    <property type="evidence" value="ECO:0007669"/>
    <property type="project" value="UniProtKB-KW"/>
</dbReference>
<organism evidence="8 9">
    <name type="scientific">Echinimonas agarilytica</name>
    <dbReference type="NCBI Taxonomy" id="1215918"/>
    <lineage>
        <taxon>Bacteria</taxon>
        <taxon>Pseudomonadati</taxon>
        <taxon>Pseudomonadota</taxon>
        <taxon>Gammaproteobacteria</taxon>
        <taxon>Alteromonadales</taxon>
        <taxon>Echinimonadaceae</taxon>
        <taxon>Echinimonas</taxon>
    </lineage>
</organism>
<evidence type="ECO:0000313" key="9">
    <source>
        <dbReference type="Proteomes" id="UP001165393"/>
    </source>
</evidence>
<comment type="caution">
    <text evidence="8">The sequence shown here is derived from an EMBL/GenBank/DDBJ whole genome shotgun (WGS) entry which is preliminary data.</text>
</comment>
<dbReference type="SMART" id="SM00729">
    <property type="entry name" value="Elp3"/>
    <property type="match status" value="1"/>
</dbReference>
<evidence type="ECO:0000313" key="8">
    <source>
        <dbReference type="EMBL" id="MCM2681400.1"/>
    </source>
</evidence>
<dbReference type="GO" id="GO:0003824">
    <property type="term" value="F:catalytic activity"/>
    <property type="evidence" value="ECO:0007669"/>
    <property type="project" value="InterPro"/>
</dbReference>
<evidence type="ECO:0000259" key="7">
    <source>
        <dbReference type="PROSITE" id="PS51918"/>
    </source>
</evidence>